<keyword evidence="3" id="KW-1185">Reference proteome</keyword>
<keyword evidence="2" id="KW-0378">Hydrolase</keyword>
<accession>A0ABU6PTB4</accession>
<gene>
    <name evidence="2" type="ORF">P9847_12555</name>
</gene>
<dbReference type="InterPro" id="IPR050789">
    <property type="entry name" value="Diverse_Enzym_Activities"/>
</dbReference>
<feature type="domain" description="Beta-lactamase-related" evidence="1">
    <location>
        <begin position="8"/>
        <end position="328"/>
    </location>
</feature>
<dbReference type="SUPFAM" id="SSF56601">
    <property type="entry name" value="beta-lactamase/transpeptidase-like"/>
    <property type="match status" value="1"/>
</dbReference>
<reference evidence="2 3" key="1">
    <citation type="submission" date="2023-03" db="EMBL/GenBank/DDBJ databases">
        <title>Bacillus Genome Sequencing.</title>
        <authorList>
            <person name="Dunlap C."/>
        </authorList>
    </citation>
    <scope>NUCLEOTIDE SEQUENCE [LARGE SCALE GENOMIC DNA]</scope>
    <source>
        <strain evidence="2 3">NRS-52</strain>
    </source>
</reference>
<dbReference type="Gene3D" id="3.40.710.10">
    <property type="entry name" value="DD-peptidase/beta-lactamase superfamily"/>
    <property type="match status" value="1"/>
</dbReference>
<name>A0ABU6PTB4_9BACL</name>
<evidence type="ECO:0000259" key="1">
    <source>
        <dbReference type="Pfam" id="PF00144"/>
    </source>
</evidence>
<dbReference type="EMBL" id="JARTLD010000030">
    <property type="protein sequence ID" value="MED5018135.1"/>
    <property type="molecule type" value="Genomic_DNA"/>
</dbReference>
<dbReference type="PANTHER" id="PTHR43283">
    <property type="entry name" value="BETA-LACTAMASE-RELATED"/>
    <property type="match status" value="1"/>
</dbReference>
<dbReference type="GO" id="GO:0016787">
    <property type="term" value="F:hydrolase activity"/>
    <property type="evidence" value="ECO:0007669"/>
    <property type="project" value="UniProtKB-KW"/>
</dbReference>
<dbReference type="InterPro" id="IPR001466">
    <property type="entry name" value="Beta-lactam-related"/>
</dbReference>
<comment type="caution">
    <text evidence="2">The sequence shown here is derived from an EMBL/GenBank/DDBJ whole genome shotgun (WGS) entry which is preliminary data.</text>
</comment>
<protein>
    <submittedName>
        <fullName evidence="2">Serine hydrolase</fullName>
        <ecNumber evidence="2">3.1.1.103</ecNumber>
    </submittedName>
</protein>
<dbReference type="InterPro" id="IPR012338">
    <property type="entry name" value="Beta-lactam/transpept-like"/>
</dbReference>
<evidence type="ECO:0000313" key="3">
    <source>
        <dbReference type="Proteomes" id="UP001343257"/>
    </source>
</evidence>
<dbReference type="Proteomes" id="UP001343257">
    <property type="component" value="Unassembled WGS sequence"/>
</dbReference>
<dbReference type="RefSeq" id="WP_328278274.1">
    <property type="nucleotide sequence ID" value="NZ_JARTLD010000030.1"/>
</dbReference>
<dbReference type="Pfam" id="PF00144">
    <property type="entry name" value="Beta-lactamase"/>
    <property type="match status" value="1"/>
</dbReference>
<evidence type="ECO:0000313" key="2">
    <source>
        <dbReference type="EMBL" id="MED5018135.1"/>
    </source>
</evidence>
<proteinExistence type="predicted"/>
<dbReference type="EC" id="3.1.1.103" evidence="2"/>
<sequence length="348" mass="38058">MITDEWNIAEMMRLRHVPGLSMAFIKDGMLQRSECHGEMEAGRGQAVQADTMFNACSISKFAASLLALLLVEQKVLGLDEDIRPYLTSWTIPEHPSYESRAVTLRRLLSHQAGFADPKGGHGEYVREQGIPAMPQLLEGTTPYSPEPAALTAEPGSQFIYSDTGFGVLQLLIEDVTGVSFGQLLQDRIFEPLHMNNSRIVLADAEIRAGSASGHNKHGERLCKPYPIYPYPAAAGLWTTPTDLALLMVELLASLQGEGKLGISAETAGEMIRPQGCFKWTGLGVFLEPSSEGLEISSLGWGSGFQCMMIAYPETRRGGVWMMNADPGVHQTKSLLGQVAMLWQQGQFN</sequence>
<organism evidence="2 3">
    <name type="scientific">Paenibacillus chibensis</name>
    <dbReference type="NCBI Taxonomy" id="59846"/>
    <lineage>
        <taxon>Bacteria</taxon>
        <taxon>Bacillati</taxon>
        <taxon>Bacillota</taxon>
        <taxon>Bacilli</taxon>
        <taxon>Bacillales</taxon>
        <taxon>Paenibacillaceae</taxon>
        <taxon>Paenibacillus</taxon>
    </lineage>
</organism>